<comment type="caution">
    <text evidence="8">The sequence shown here is derived from an EMBL/GenBank/DDBJ whole genome shotgun (WGS) entry which is preliminary data.</text>
</comment>
<dbReference type="InterPro" id="IPR050639">
    <property type="entry name" value="SSR_resolvase"/>
</dbReference>
<dbReference type="InterPro" id="IPR025827">
    <property type="entry name" value="Zn_ribbon_recom_dom"/>
</dbReference>
<protein>
    <submittedName>
        <fullName evidence="8">Recombinase family protein</fullName>
    </submittedName>
</protein>
<evidence type="ECO:0000259" key="7">
    <source>
        <dbReference type="PROSITE" id="PS51737"/>
    </source>
</evidence>
<keyword evidence="3" id="KW-0233">DNA recombination</keyword>
<dbReference type="PROSITE" id="PS51737">
    <property type="entry name" value="RECOMBINASE_DNA_BIND"/>
    <property type="match status" value="1"/>
</dbReference>
<feature type="domain" description="Recombinase" evidence="7">
    <location>
        <begin position="163"/>
        <end position="268"/>
    </location>
</feature>
<dbReference type="SUPFAM" id="SSF53041">
    <property type="entry name" value="Resolvase-like"/>
    <property type="match status" value="1"/>
</dbReference>
<dbReference type="Pfam" id="PF00239">
    <property type="entry name" value="Resolvase"/>
    <property type="match status" value="1"/>
</dbReference>
<organism evidence="8 9">
    <name type="scientific">Streptococcus intermedius</name>
    <dbReference type="NCBI Taxonomy" id="1338"/>
    <lineage>
        <taxon>Bacteria</taxon>
        <taxon>Bacillati</taxon>
        <taxon>Bacillota</taxon>
        <taxon>Bacilli</taxon>
        <taxon>Lactobacillales</taxon>
        <taxon>Streptococcaceae</taxon>
        <taxon>Streptococcus</taxon>
        <taxon>Streptococcus anginosus group</taxon>
    </lineage>
</organism>
<dbReference type="PROSITE" id="PS51736">
    <property type="entry name" value="RECOMBINASES_3"/>
    <property type="match status" value="1"/>
</dbReference>
<dbReference type="InterPro" id="IPR038109">
    <property type="entry name" value="DNA_bind_recomb_sf"/>
</dbReference>
<feature type="active site" description="O-(5'-phospho-DNA)-serine intermediate" evidence="4 5">
    <location>
        <position position="14"/>
    </location>
</feature>
<gene>
    <name evidence="8" type="ORF">HXO88_01700</name>
</gene>
<dbReference type="InterPro" id="IPR006119">
    <property type="entry name" value="Resolv_N"/>
</dbReference>
<dbReference type="EMBL" id="JABZYP010000003">
    <property type="protein sequence ID" value="MBF1712445.1"/>
    <property type="molecule type" value="Genomic_DNA"/>
</dbReference>
<reference evidence="8" key="1">
    <citation type="submission" date="2020-04" db="EMBL/GenBank/DDBJ databases">
        <title>Deep metagenomics examines the oral microbiome during advanced dental caries in children, revealing novel taxa and co-occurrences with host molecules.</title>
        <authorList>
            <person name="Baker J.L."/>
            <person name="Morton J.T."/>
            <person name="Dinis M."/>
            <person name="Alvarez R."/>
            <person name="Tran N.C."/>
            <person name="Knight R."/>
            <person name="Edlund A."/>
        </authorList>
    </citation>
    <scope>NUCLEOTIDE SEQUENCE</scope>
    <source>
        <strain evidence="8">JCVI_23_bin.22</strain>
    </source>
</reference>
<dbReference type="GO" id="GO:0003677">
    <property type="term" value="F:DNA binding"/>
    <property type="evidence" value="ECO:0007669"/>
    <property type="project" value="UniProtKB-KW"/>
</dbReference>
<dbReference type="PANTHER" id="PTHR30461:SF23">
    <property type="entry name" value="DNA RECOMBINASE-RELATED"/>
    <property type="match status" value="1"/>
</dbReference>
<keyword evidence="1" id="KW-0229">DNA integration</keyword>
<evidence type="ECO:0000256" key="4">
    <source>
        <dbReference type="PIRSR" id="PIRSR606118-50"/>
    </source>
</evidence>
<dbReference type="Pfam" id="PF07508">
    <property type="entry name" value="Recombinase"/>
    <property type="match status" value="1"/>
</dbReference>
<dbReference type="AlphaFoldDB" id="A0A930WEW0"/>
<dbReference type="PROSITE" id="PS00397">
    <property type="entry name" value="RECOMBINASES_1"/>
    <property type="match status" value="1"/>
</dbReference>
<keyword evidence="2" id="KW-0238">DNA-binding</keyword>
<dbReference type="PANTHER" id="PTHR30461">
    <property type="entry name" value="DNA-INVERTASE FROM LAMBDOID PROPHAGE"/>
    <property type="match status" value="1"/>
</dbReference>
<evidence type="ECO:0000256" key="2">
    <source>
        <dbReference type="ARBA" id="ARBA00023125"/>
    </source>
</evidence>
<evidence type="ECO:0000313" key="8">
    <source>
        <dbReference type="EMBL" id="MBF1712445.1"/>
    </source>
</evidence>
<sequence>MIITNKVAIYVRVSTTSQAEEGYSIDEQIAKLKSYCDIKDWTLYKVYKDAGFSGSNIKRPGLQSLIADAKNKHFDTVLVYKLDRLSRSQKDTLYLIEEVFIKQDISFFSLQENFDTSTAFGKAMIGLLAVFAQLEREQIKERMQLGKLGRAKAGKSMMWARTSYGYIYNKETSNVIINPAEAEIVKIIYAEYLAGRSITKLKDYLNEQGLNTKTRPWYYRAIHMILSNPVYAGYNQYMGQLFKGDHQPIISKEDYDRTQEELKRRQIKAAEMNNNPRPFRAKYMLSGLARCGYCGAPLRIEMTAKRKTDGGRTYRYSCMNRTAKRTIGPTVYNNGKKCESGLYYREDLEKYVLNEVAKLQHDPEAIEILIEPSKTTVNEQELKSRLNVLDTKISRLNDLYLNNLTSLEELKEKTAGILREKSILEKQLTESPTLRLKNEKEKINRIQDKADIRSLPYNDQATIVRSLIQKVDVTAEAIKIRWLINNFSD</sequence>
<dbReference type="Gene3D" id="3.90.1750.20">
    <property type="entry name" value="Putative Large Serine Recombinase, Chain B, Domain 2"/>
    <property type="match status" value="1"/>
</dbReference>
<evidence type="ECO:0000259" key="6">
    <source>
        <dbReference type="PROSITE" id="PS51736"/>
    </source>
</evidence>
<accession>A0A930WEW0</accession>
<dbReference type="InterPro" id="IPR011109">
    <property type="entry name" value="DNA_bind_recombinase_dom"/>
</dbReference>
<name>A0A930WEW0_STRIT</name>
<feature type="domain" description="Resolvase/invertase-type recombinase catalytic" evidence="6">
    <location>
        <begin position="6"/>
        <end position="154"/>
    </location>
</feature>
<dbReference type="InterPro" id="IPR006118">
    <property type="entry name" value="Recombinase_CS"/>
</dbReference>
<evidence type="ECO:0000256" key="3">
    <source>
        <dbReference type="ARBA" id="ARBA00023172"/>
    </source>
</evidence>
<dbReference type="Gene3D" id="3.40.50.1390">
    <property type="entry name" value="Resolvase, N-terminal catalytic domain"/>
    <property type="match status" value="1"/>
</dbReference>
<dbReference type="GO" id="GO:0015074">
    <property type="term" value="P:DNA integration"/>
    <property type="evidence" value="ECO:0007669"/>
    <property type="project" value="UniProtKB-KW"/>
</dbReference>
<dbReference type="SMART" id="SM00857">
    <property type="entry name" value="Resolvase"/>
    <property type="match status" value="1"/>
</dbReference>
<dbReference type="GO" id="GO:0000150">
    <property type="term" value="F:DNA strand exchange activity"/>
    <property type="evidence" value="ECO:0007669"/>
    <property type="project" value="InterPro"/>
</dbReference>
<dbReference type="CDD" id="cd00338">
    <property type="entry name" value="Ser_Recombinase"/>
    <property type="match status" value="1"/>
</dbReference>
<evidence type="ECO:0000256" key="5">
    <source>
        <dbReference type="PROSITE-ProRule" id="PRU10137"/>
    </source>
</evidence>
<dbReference type="Pfam" id="PF13408">
    <property type="entry name" value="Zn_ribbon_recom"/>
    <property type="match status" value="1"/>
</dbReference>
<evidence type="ECO:0000256" key="1">
    <source>
        <dbReference type="ARBA" id="ARBA00022908"/>
    </source>
</evidence>
<proteinExistence type="predicted"/>
<evidence type="ECO:0000313" key="9">
    <source>
        <dbReference type="Proteomes" id="UP000721045"/>
    </source>
</evidence>
<dbReference type="Proteomes" id="UP000721045">
    <property type="component" value="Unassembled WGS sequence"/>
</dbReference>
<dbReference type="InterPro" id="IPR036162">
    <property type="entry name" value="Resolvase-like_N_sf"/>
</dbReference>